<protein>
    <submittedName>
        <fullName evidence="1">Ferredoxin</fullName>
    </submittedName>
</protein>
<evidence type="ECO:0000313" key="2">
    <source>
        <dbReference type="Proteomes" id="UP001597417"/>
    </source>
</evidence>
<dbReference type="Gene3D" id="3.30.70.20">
    <property type="match status" value="1"/>
</dbReference>
<dbReference type="EMBL" id="JBHUKR010000004">
    <property type="protein sequence ID" value="MFD2415623.1"/>
    <property type="molecule type" value="Genomic_DNA"/>
</dbReference>
<dbReference type="SUPFAM" id="SSF54862">
    <property type="entry name" value="4Fe-4S ferredoxins"/>
    <property type="match status" value="1"/>
</dbReference>
<gene>
    <name evidence="1" type="ORF">ACFSXZ_04695</name>
</gene>
<dbReference type="RefSeq" id="WP_378261576.1">
    <property type="nucleotide sequence ID" value="NZ_JBHUKR010000004.1"/>
</dbReference>
<sequence length="68" mass="7831">MSKHRVAITVDNYRCHRYGLCEVEAPEVFRLTADGRLAYRAQPSLWSREDVLMAARNCPMQAIHVETP</sequence>
<proteinExistence type="predicted"/>
<reference evidence="2" key="1">
    <citation type="journal article" date="2019" name="Int. J. Syst. Evol. Microbiol.">
        <title>The Global Catalogue of Microorganisms (GCM) 10K type strain sequencing project: providing services to taxonomists for standard genome sequencing and annotation.</title>
        <authorList>
            <consortium name="The Broad Institute Genomics Platform"/>
            <consortium name="The Broad Institute Genome Sequencing Center for Infectious Disease"/>
            <person name="Wu L."/>
            <person name="Ma J."/>
        </authorList>
    </citation>
    <scope>NUCLEOTIDE SEQUENCE [LARGE SCALE GENOMIC DNA]</scope>
    <source>
        <strain evidence="2">CGMCC 4.7645</strain>
    </source>
</reference>
<evidence type="ECO:0000313" key="1">
    <source>
        <dbReference type="EMBL" id="MFD2415623.1"/>
    </source>
</evidence>
<accession>A0ABW5FKS5</accession>
<name>A0ABW5FKS5_9PSEU</name>
<dbReference type="Pfam" id="PF13370">
    <property type="entry name" value="Fer4_13"/>
    <property type="match status" value="1"/>
</dbReference>
<keyword evidence="2" id="KW-1185">Reference proteome</keyword>
<comment type="caution">
    <text evidence="1">The sequence shown here is derived from an EMBL/GenBank/DDBJ whole genome shotgun (WGS) entry which is preliminary data.</text>
</comment>
<organism evidence="1 2">
    <name type="scientific">Amycolatopsis pigmentata</name>
    <dbReference type="NCBI Taxonomy" id="450801"/>
    <lineage>
        <taxon>Bacteria</taxon>
        <taxon>Bacillati</taxon>
        <taxon>Actinomycetota</taxon>
        <taxon>Actinomycetes</taxon>
        <taxon>Pseudonocardiales</taxon>
        <taxon>Pseudonocardiaceae</taxon>
        <taxon>Amycolatopsis</taxon>
    </lineage>
</organism>
<dbReference type="Proteomes" id="UP001597417">
    <property type="component" value="Unassembled WGS sequence"/>
</dbReference>